<dbReference type="GO" id="GO:0003677">
    <property type="term" value="F:DNA binding"/>
    <property type="evidence" value="ECO:0007669"/>
    <property type="project" value="UniProtKB-KW"/>
</dbReference>
<feature type="domain" description="HTH merR-type" evidence="2">
    <location>
        <begin position="1"/>
        <end position="63"/>
    </location>
</feature>
<proteinExistence type="predicted"/>
<protein>
    <submittedName>
        <fullName evidence="3">DNA-binding transcriptional regulator, MerR family</fullName>
    </submittedName>
</protein>
<dbReference type="SUPFAM" id="SSF46955">
    <property type="entry name" value="Putative DNA-binding domain"/>
    <property type="match status" value="1"/>
</dbReference>
<dbReference type="Proteomes" id="UP000199009">
    <property type="component" value="Chromosome I"/>
</dbReference>
<dbReference type="InterPro" id="IPR000551">
    <property type="entry name" value="MerR-type_HTH_dom"/>
</dbReference>
<evidence type="ECO:0000259" key="2">
    <source>
        <dbReference type="PROSITE" id="PS50937"/>
    </source>
</evidence>
<dbReference type="InterPro" id="IPR009061">
    <property type="entry name" value="DNA-bd_dom_put_sf"/>
</dbReference>
<dbReference type="STRING" id="370764.SAMN04489810_2435"/>
<dbReference type="PRINTS" id="PR00040">
    <property type="entry name" value="HTHMERR"/>
</dbReference>
<keyword evidence="4" id="KW-1185">Reference proteome</keyword>
<dbReference type="PANTHER" id="PTHR30204:SF97">
    <property type="entry name" value="MERR FAMILY REGULATORY PROTEIN"/>
    <property type="match status" value="1"/>
</dbReference>
<dbReference type="InterPro" id="IPR047057">
    <property type="entry name" value="MerR_fam"/>
</dbReference>
<evidence type="ECO:0000313" key="3">
    <source>
        <dbReference type="EMBL" id="SDH22561.1"/>
    </source>
</evidence>
<gene>
    <name evidence="3" type="ORF">SAMN04489810_2435</name>
</gene>
<keyword evidence="1 3" id="KW-0238">DNA-binding</keyword>
<dbReference type="PROSITE" id="PS50937">
    <property type="entry name" value="HTH_MERR_2"/>
    <property type="match status" value="1"/>
</dbReference>
<reference evidence="3 4" key="1">
    <citation type="submission" date="2016-10" db="EMBL/GenBank/DDBJ databases">
        <authorList>
            <person name="de Groot N.N."/>
        </authorList>
    </citation>
    <scope>NUCLEOTIDE SEQUENCE [LARGE SCALE GENOMIC DNA]</scope>
    <source>
        <strain evidence="3 4">DSM 23142</strain>
    </source>
</reference>
<dbReference type="SMART" id="SM00422">
    <property type="entry name" value="HTH_MERR"/>
    <property type="match status" value="1"/>
</dbReference>
<dbReference type="EMBL" id="LT629692">
    <property type="protein sequence ID" value="SDH22561.1"/>
    <property type="molecule type" value="Genomic_DNA"/>
</dbReference>
<organism evidence="3 4">
    <name type="scientific">Microbacterium pygmaeum</name>
    <dbReference type="NCBI Taxonomy" id="370764"/>
    <lineage>
        <taxon>Bacteria</taxon>
        <taxon>Bacillati</taxon>
        <taxon>Actinomycetota</taxon>
        <taxon>Actinomycetes</taxon>
        <taxon>Micrococcales</taxon>
        <taxon>Microbacteriaceae</taxon>
        <taxon>Microbacterium</taxon>
    </lineage>
</organism>
<dbReference type="AlphaFoldDB" id="A0A1G8ANI7"/>
<evidence type="ECO:0000313" key="4">
    <source>
        <dbReference type="Proteomes" id="UP000199009"/>
    </source>
</evidence>
<dbReference type="Pfam" id="PF13411">
    <property type="entry name" value="MerR_1"/>
    <property type="match status" value="1"/>
</dbReference>
<dbReference type="Gene3D" id="1.10.1660.10">
    <property type="match status" value="1"/>
</dbReference>
<accession>A0A1G8ANI7</accession>
<dbReference type="GO" id="GO:0003700">
    <property type="term" value="F:DNA-binding transcription factor activity"/>
    <property type="evidence" value="ECO:0007669"/>
    <property type="project" value="InterPro"/>
</dbReference>
<sequence length="226" mass="24707">MSQRSGVPASTLRYYDQIGLVPTGREGNGYRAYPEDVLDRLRFIDAARRLDLPLSEIGELLRPWESDACASVKARLRPSLDEHLERVEETIAGRSGLRDALWAARAHLDELPDREERCDPSCAFLLTEPGPVVACSLGDGQAEQITAWRTLLSDGQVERTAGGVRCVLPIGRLSEAAVLAAAEQACCPFFGFEMILRGESFTLTIRCPDDALPLLQDLTGLSLVPA</sequence>
<dbReference type="PANTHER" id="PTHR30204">
    <property type="entry name" value="REDOX-CYCLING DRUG-SENSING TRANSCRIPTIONAL ACTIVATOR SOXR"/>
    <property type="match status" value="1"/>
</dbReference>
<name>A0A1G8ANI7_9MICO</name>
<evidence type="ECO:0000256" key="1">
    <source>
        <dbReference type="ARBA" id="ARBA00023125"/>
    </source>
</evidence>